<feature type="compositionally biased region" description="Basic and acidic residues" evidence="1">
    <location>
        <begin position="19"/>
        <end position="30"/>
    </location>
</feature>
<proteinExistence type="predicted"/>
<feature type="compositionally biased region" description="Polar residues" evidence="1">
    <location>
        <begin position="204"/>
        <end position="214"/>
    </location>
</feature>
<feature type="compositionally biased region" description="Polar residues" evidence="1">
    <location>
        <begin position="437"/>
        <end position="455"/>
    </location>
</feature>
<evidence type="ECO:0000313" key="3">
    <source>
        <dbReference type="EMBL" id="OKH95682.1"/>
    </source>
</evidence>
<feature type="compositionally biased region" description="Low complexity" evidence="1">
    <location>
        <begin position="93"/>
        <end position="105"/>
    </location>
</feature>
<protein>
    <recommendedName>
        <fullName evidence="5">DUF4232 domain-containing protein</fullName>
    </recommendedName>
</protein>
<keyword evidence="4" id="KW-1185">Reference proteome</keyword>
<dbReference type="AlphaFoldDB" id="A0A1Q4VCY1"/>
<dbReference type="STRING" id="1048205.AB852_02585"/>
<dbReference type="Proteomes" id="UP000186455">
    <property type="component" value="Unassembled WGS sequence"/>
</dbReference>
<organism evidence="3 4">
    <name type="scientific">Streptomyces uncialis</name>
    <dbReference type="NCBI Taxonomy" id="1048205"/>
    <lineage>
        <taxon>Bacteria</taxon>
        <taxon>Bacillati</taxon>
        <taxon>Actinomycetota</taxon>
        <taxon>Actinomycetes</taxon>
        <taxon>Kitasatosporales</taxon>
        <taxon>Streptomycetaceae</taxon>
        <taxon>Streptomyces</taxon>
    </lineage>
</organism>
<accession>A0A1Q4VCY1</accession>
<evidence type="ECO:0000313" key="4">
    <source>
        <dbReference type="Proteomes" id="UP000186455"/>
    </source>
</evidence>
<keyword evidence="2" id="KW-0472">Membrane</keyword>
<keyword evidence="2" id="KW-1133">Transmembrane helix</keyword>
<dbReference type="EMBL" id="LFBV01000001">
    <property type="protein sequence ID" value="OKH95682.1"/>
    <property type="molecule type" value="Genomic_DNA"/>
</dbReference>
<feature type="compositionally biased region" description="Gly residues" evidence="1">
    <location>
        <begin position="409"/>
        <end position="422"/>
    </location>
</feature>
<evidence type="ECO:0000256" key="1">
    <source>
        <dbReference type="SAM" id="MobiDB-lite"/>
    </source>
</evidence>
<gene>
    <name evidence="3" type="ORF">AB852_02585</name>
</gene>
<feature type="compositionally biased region" description="Basic and acidic residues" evidence="1">
    <location>
        <begin position="70"/>
        <end position="79"/>
    </location>
</feature>
<sequence length="473" mass="46423">MSGDRPHEQDGPSADEGDGEPRDRTEEERNAGNATVNESPSGPHGTEPIDALKKLLSGADGGTGDPTPTRGDHATDKGTPHVNGVPHSDKHSAATGSPTGSASTPPGRPNTPAVRLDTDEDDEDGLELRGLLHQAVQDLEPSDGTLDHLRRAVPARRARKRQALVGAAAAALLIGTAVPALVRVANNPGSTETQVSHVGHGKQTRGTSSEAPSTEQREGRPSKGPRKPSGSASSPGKGGGPGEKDKPAERTTGGTDTGPGSGTPGTAPGTGSGPGSGTSNATSPSCGPTDLGSAVANVGDPGPDGKVYGTFTVANVSSGDCTVDGGGSVDAAGQGAADSTRLAALTHTDGDAATGLPSPASVPSQIILEPGSSYEVRFAWVPSEECPTDGGGNTTGPSPDPTPSEGASSGTGGTAETSGGGAESPQLGGQEGLPQDGSVSVSHTAEPGSPSTTATIPDACAGTVYYTGALPAS</sequence>
<reference evidence="3 4" key="1">
    <citation type="submission" date="2015-06" db="EMBL/GenBank/DDBJ databases">
        <title>Cloning and characterization of the uncialamcin biosynthetic gene cluster.</title>
        <authorList>
            <person name="Yan X."/>
            <person name="Huang T."/>
            <person name="Ge H."/>
            <person name="Shen B."/>
        </authorList>
    </citation>
    <scope>NUCLEOTIDE SEQUENCE [LARGE SCALE GENOMIC DNA]</scope>
    <source>
        <strain evidence="3 4">DCA2648</strain>
    </source>
</reference>
<feature type="compositionally biased region" description="Basic and acidic residues" evidence="1">
    <location>
        <begin position="1"/>
        <end position="10"/>
    </location>
</feature>
<feature type="compositionally biased region" description="Gly residues" evidence="1">
    <location>
        <begin position="255"/>
        <end position="276"/>
    </location>
</feature>
<feature type="region of interest" description="Disordered" evidence="1">
    <location>
        <begin position="381"/>
        <end position="458"/>
    </location>
</feature>
<feature type="transmembrane region" description="Helical" evidence="2">
    <location>
        <begin position="163"/>
        <end position="182"/>
    </location>
</feature>
<name>A0A1Q4VCY1_9ACTN</name>
<evidence type="ECO:0000256" key="2">
    <source>
        <dbReference type="SAM" id="Phobius"/>
    </source>
</evidence>
<keyword evidence="2" id="KW-0812">Transmembrane</keyword>
<comment type="caution">
    <text evidence="3">The sequence shown here is derived from an EMBL/GenBank/DDBJ whole genome shotgun (WGS) entry which is preliminary data.</text>
</comment>
<feature type="region of interest" description="Disordered" evidence="1">
    <location>
        <begin position="189"/>
        <end position="338"/>
    </location>
</feature>
<evidence type="ECO:0008006" key="5">
    <source>
        <dbReference type="Google" id="ProtNLM"/>
    </source>
</evidence>
<feature type="region of interest" description="Disordered" evidence="1">
    <location>
        <begin position="1"/>
        <end position="122"/>
    </location>
</feature>